<dbReference type="OrthoDB" id="5420247at2759"/>
<sequence length="283" mass="32690">MAPQSYSTLQLGRRMTKVTKPTDPEGLILEAWSQGYMVGSIIIMICITLSNIRRGVLLHKLILLELIFGTFHGFFIFNNAPVYGWYLSVSAIFLNTSWSLHNVVAYLKTKPFMGRKMKIFYLTTFIMAQPYWILEIYANFTYFNNINDIFLRTRAFEALCRDPWWVYTTCCLLYNIRKRYNFGIFELIYLSPRFGIMLLAMVLSIVFTIIDICSVTDALKSALPDGLNPFWKLAFVFKLLTDSVILDDFKTALDKLSAVNLNKAEERSSGKSYAYEDGELFVE</sequence>
<dbReference type="Proteomes" id="UP000785200">
    <property type="component" value="Unassembled WGS sequence"/>
</dbReference>
<evidence type="ECO:0000256" key="1">
    <source>
        <dbReference type="SAM" id="Phobius"/>
    </source>
</evidence>
<feature type="transmembrane region" description="Helical" evidence="1">
    <location>
        <begin position="194"/>
        <end position="213"/>
    </location>
</feature>
<feature type="transmembrane region" description="Helical" evidence="1">
    <location>
        <begin position="31"/>
        <end position="50"/>
    </location>
</feature>
<feature type="transmembrane region" description="Helical" evidence="1">
    <location>
        <begin position="119"/>
        <end position="138"/>
    </location>
</feature>
<feature type="transmembrane region" description="Helical" evidence="1">
    <location>
        <begin position="83"/>
        <end position="107"/>
    </location>
</feature>
<dbReference type="PANTHER" id="PTHR42029">
    <property type="entry name" value="AN04G07800"/>
    <property type="match status" value="1"/>
</dbReference>
<comment type="caution">
    <text evidence="2">The sequence shown here is derived from an EMBL/GenBank/DDBJ whole genome shotgun (WGS) entry which is preliminary data.</text>
</comment>
<keyword evidence="3" id="KW-1185">Reference proteome</keyword>
<protein>
    <submittedName>
        <fullName evidence="2">Uncharacterized protein</fullName>
    </submittedName>
</protein>
<evidence type="ECO:0000313" key="2">
    <source>
        <dbReference type="EMBL" id="KAG0649312.1"/>
    </source>
</evidence>
<keyword evidence="1" id="KW-0812">Transmembrane</keyword>
<organism evidence="2 3">
    <name type="scientific">Hyphodiscus hymeniophilus</name>
    <dbReference type="NCBI Taxonomy" id="353542"/>
    <lineage>
        <taxon>Eukaryota</taxon>
        <taxon>Fungi</taxon>
        <taxon>Dikarya</taxon>
        <taxon>Ascomycota</taxon>
        <taxon>Pezizomycotina</taxon>
        <taxon>Leotiomycetes</taxon>
        <taxon>Helotiales</taxon>
        <taxon>Hyphodiscaceae</taxon>
        <taxon>Hyphodiscus</taxon>
    </lineage>
</organism>
<reference evidence="2" key="1">
    <citation type="submission" date="2019-07" db="EMBL/GenBank/DDBJ databases">
        <title>Hyphodiscus hymeniophilus genome sequencing and assembly.</title>
        <authorList>
            <person name="Kramer G."/>
            <person name="Nodwell J."/>
        </authorList>
    </citation>
    <scope>NUCLEOTIDE SEQUENCE</scope>
    <source>
        <strain evidence="2">ATCC 34498</strain>
    </source>
</reference>
<gene>
    <name evidence="2" type="ORF">D0Z07_4596</name>
</gene>
<keyword evidence="1" id="KW-1133">Transmembrane helix</keyword>
<keyword evidence="1" id="KW-0472">Membrane</keyword>
<dbReference type="PANTHER" id="PTHR42029:SF3">
    <property type="entry name" value="AN04G07800"/>
    <property type="match status" value="1"/>
</dbReference>
<feature type="transmembrane region" description="Helical" evidence="1">
    <location>
        <begin position="57"/>
        <end position="77"/>
    </location>
</feature>
<dbReference type="AlphaFoldDB" id="A0A9P6VKK2"/>
<name>A0A9P6VKK2_9HELO</name>
<dbReference type="EMBL" id="VNKQ01000008">
    <property type="protein sequence ID" value="KAG0649312.1"/>
    <property type="molecule type" value="Genomic_DNA"/>
</dbReference>
<accession>A0A9P6VKK2</accession>
<evidence type="ECO:0000313" key="3">
    <source>
        <dbReference type="Proteomes" id="UP000785200"/>
    </source>
</evidence>
<proteinExistence type="predicted"/>